<evidence type="ECO:0000313" key="2">
    <source>
        <dbReference type="EMBL" id="VWX36769.1"/>
    </source>
</evidence>
<dbReference type="RefSeq" id="WP_159172359.1">
    <property type="nucleotide sequence ID" value="NZ_LR732308.1"/>
</dbReference>
<name>A0A653ICX4_9BACL</name>
<gene>
    <name evidence="2" type="primary">ylaF</name>
    <name evidence="2" type="ORF">EXIGUO9Y_30003</name>
</gene>
<keyword evidence="3" id="KW-1185">Reference proteome</keyword>
<evidence type="ECO:0000256" key="1">
    <source>
        <dbReference type="SAM" id="Phobius"/>
    </source>
</evidence>
<dbReference type="EMBL" id="CABWKQ010000023">
    <property type="protein sequence ID" value="VWX36769.1"/>
    <property type="molecule type" value="Genomic_DNA"/>
</dbReference>
<accession>A0A653ICX4</accession>
<dbReference type="InterPro" id="IPR035211">
    <property type="entry name" value="DUF5325"/>
</dbReference>
<sequence>MRFVFLLLAVLAVGSMAAIGIFIAEQNMVMVFISLLLVFVSMGVGFVLKARLRRQS</sequence>
<dbReference type="AlphaFoldDB" id="A0A653ICX4"/>
<protein>
    <recommendedName>
        <fullName evidence="4">DUF5325 family protein</fullName>
    </recommendedName>
</protein>
<keyword evidence="1" id="KW-0812">Transmembrane</keyword>
<reference evidence="2 3" key="1">
    <citation type="submission" date="2019-10" db="EMBL/GenBank/DDBJ databases">
        <authorList>
            <person name="Karimi E."/>
        </authorList>
    </citation>
    <scope>NUCLEOTIDE SEQUENCE [LARGE SCALE GENOMIC DNA]</scope>
    <source>
        <strain evidence="2">Exiguobacterium sp. 9Y</strain>
    </source>
</reference>
<dbReference type="Proteomes" id="UP000439752">
    <property type="component" value="Unassembled WGS sequence"/>
</dbReference>
<keyword evidence="1" id="KW-1133">Transmembrane helix</keyword>
<organism evidence="2 3">
    <name type="scientific">Exiguobacterium oxidotolerans</name>
    <dbReference type="NCBI Taxonomy" id="223958"/>
    <lineage>
        <taxon>Bacteria</taxon>
        <taxon>Bacillati</taxon>
        <taxon>Bacillota</taxon>
        <taxon>Bacilli</taxon>
        <taxon>Bacillales</taxon>
        <taxon>Bacillales Family XII. Incertae Sedis</taxon>
        <taxon>Exiguobacterium</taxon>
    </lineage>
</organism>
<evidence type="ECO:0000313" key="3">
    <source>
        <dbReference type="Proteomes" id="UP000439752"/>
    </source>
</evidence>
<keyword evidence="1" id="KW-0472">Membrane</keyword>
<evidence type="ECO:0008006" key="4">
    <source>
        <dbReference type="Google" id="ProtNLM"/>
    </source>
</evidence>
<proteinExistence type="predicted"/>
<dbReference type="Pfam" id="PF17259">
    <property type="entry name" value="DUF5325"/>
    <property type="match status" value="1"/>
</dbReference>
<feature type="transmembrane region" description="Helical" evidence="1">
    <location>
        <begin position="27"/>
        <end position="48"/>
    </location>
</feature>